<name>A0A1D8ND73_YARLL</name>
<dbReference type="AlphaFoldDB" id="A0A1D8ND73"/>
<organism evidence="1 2">
    <name type="scientific">Yarrowia lipolytica</name>
    <name type="common">Candida lipolytica</name>
    <dbReference type="NCBI Taxonomy" id="4952"/>
    <lineage>
        <taxon>Eukaryota</taxon>
        <taxon>Fungi</taxon>
        <taxon>Dikarya</taxon>
        <taxon>Ascomycota</taxon>
        <taxon>Saccharomycotina</taxon>
        <taxon>Dipodascomycetes</taxon>
        <taxon>Dipodascales</taxon>
        <taxon>Dipodascales incertae sedis</taxon>
        <taxon>Yarrowia</taxon>
    </lineage>
</organism>
<protein>
    <submittedName>
        <fullName evidence="1">Uncharacterized protein</fullName>
    </submittedName>
</protein>
<dbReference type="VEuPathDB" id="FungiDB:YALI1_D05739g"/>
<dbReference type="GeneID" id="94583220"/>
<accession>A0A1D8ND73</accession>
<dbReference type="EMBL" id="CP017556">
    <property type="protein sequence ID" value="AOW03577.1"/>
    <property type="molecule type" value="Genomic_DNA"/>
</dbReference>
<dbReference type="Proteomes" id="UP000182444">
    <property type="component" value="Chromosome 1D"/>
</dbReference>
<evidence type="ECO:0000313" key="2">
    <source>
        <dbReference type="Proteomes" id="UP000182444"/>
    </source>
</evidence>
<sequence length="98" mass="11675">MLKSALLQYCPRPYRFRVAEGGENHDTQKFPSCYPLIPQNNHDTIQYPNQRSAFFDRPLERSTDDLNTTCGKRATLRKRQDPEPAVFKYFRVRWRRPA</sequence>
<dbReference type="RefSeq" id="XP_068138705.1">
    <property type="nucleotide sequence ID" value="XM_068282604.1"/>
</dbReference>
<evidence type="ECO:0000313" key="1">
    <source>
        <dbReference type="EMBL" id="AOW03577.1"/>
    </source>
</evidence>
<gene>
    <name evidence="1" type="ORF">YALI1_D05739g</name>
</gene>
<proteinExistence type="predicted"/>
<reference evidence="1 2" key="1">
    <citation type="journal article" date="2016" name="PLoS ONE">
        <title>Sequence Assembly of Yarrowia lipolytica Strain W29/CLIB89 Shows Transposable Element Diversity.</title>
        <authorList>
            <person name="Magnan C."/>
            <person name="Yu J."/>
            <person name="Chang I."/>
            <person name="Jahn E."/>
            <person name="Kanomata Y."/>
            <person name="Wu J."/>
            <person name="Zeller M."/>
            <person name="Oakes M."/>
            <person name="Baldi P."/>
            <person name="Sandmeyer S."/>
        </authorList>
    </citation>
    <scope>NUCLEOTIDE SEQUENCE [LARGE SCALE GENOMIC DNA]</scope>
    <source>
        <strain evidence="2">CLIB89(W29)</strain>
    </source>
</reference>